<evidence type="ECO:0000256" key="2">
    <source>
        <dbReference type="SAM" id="SignalP"/>
    </source>
</evidence>
<evidence type="ECO:0000313" key="4">
    <source>
        <dbReference type="Proteomes" id="UP001634394"/>
    </source>
</evidence>
<feature type="region of interest" description="Disordered" evidence="1">
    <location>
        <begin position="328"/>
        <end position="351"/>
    </location>
</feature>
<feature type="compositionally biased region" description="Polar residues" evidence="1">
    <location>
        <begin position="251"/>
        <end position="265"/>
    </location>
</feature>
<dbReference type="EMBL" id="JBJQND010000001">
    <property type="protein sequence ID" value="KAL3889389.1"/>
    <property type="molecule type" value="Genomic_DNA"/>
</dbReference>
<sequence length="351" mass="39689">MSWKLILVLDILCWNCQSSGIVKEYTLDERSLRREEELPASGDEAGLIINNEETSESSRKSGRRRSMLQTKGDKSNYYGNTATVDEDTGQYSIDLNDCVAAALNTAVTGVMREMSRATQTIEILLQRMTTKTGTSRYVIPAAVASRDNLTQTWRHDRASTSALARMARVIGTAGEGRLSLSDRSESEEGKYRYEKWDKGNELYSDRNIKKMARRAARNEVGSSENEETNLSGDESEMKQRVYRVPIKIGSHKNQNIAQSSENKGNTNKEVKSGKPNVETPNDNKNYQKLVEKIEKMDENMKFTNQGKCTKYEQSYAYCPLRIKKTRMQTHVPETKNETSEYPQTPSGGARN</sequence>
<proteinExistence type="predicted"/>
<protein>
    <submittedName>
        <fullName evidence="3">Uncharacterized protein</fullName>
    </submittedName>
</protein>
<dbReference type="Proteomes" id="UP001634394">
    <property type="component" value="Unassembled WGS sequence"/>
</dbReference>
<keyword evidence="2" id="KW-0732">Signal</keyword>
<organism evidence="3 4">
    <name type="scientific">Sinanodonta woodiana</name>
    <name type="common">Chinese pond mussel</name>
    <name type="synonym">Anodonta woodiana</name>
    <dbReference type="NCBI Taxonomy" id="1069815"/>
    <lineage>
        <taxon>Eukaryota</taxon>
        <taxon>Metazoa</taxon>
        <taxon>Spiralia</taxon>
        <taxon>Lophotrochozoa</taxon>
        <taxon>Mollusca</taxon>
        <taxon>Bivalvia</taxon>
        <taxon>Autobranchia</taxon>
        <taxon>Heteroconchia</taxon>
        <taxon>Palaeoheterodonta</taxon>
        <taxon>Unionida</taxon>
        <taxon>Unionoidea</taxon>
        <taxon>Unionidae</taxon>
        <taxon>Unioninae</taxon>
        <taxon>Sinanodonta</taxon>
    </lineage>
</organism>
<feature type="region of interest" description="Disordered" evidence="1">
    <location>
        <begin position="214"/>
        <end position="285"/>
    </location>
</feature>
<feature type="compositionally biased region" description="Polar residues" evidence="1">
    <location>
        <begin position="339"/>
        <end position="351"/>
    </location>
</feature>
<accession>A0ABD3XT30</accession>
<evidence type="ECO:0000313" key="3">
    <source>
        <dbReference type="EMBL" id="KAL3889389.1"/>
    </source>
</evidence>
<feature type="chain" id="PRO_5044762930" evidence="2">
    <location>
        <begin position="19"/>
        <end position="351"/>
    </location>
</feature>
<feature type="region of interest" description="Disordered" evidence="1">
    <location>
        <begin position="32"/>
        <end position="79"/>
    </location>
</feature>
<comment type="caution">
    <text evidence="3">The sequence shown here is derived from an EMBL/GenBank/DDBJ whole genome shotgun (WGS) entry which is preliminary data.</text>
</comment>
<feature type="compositionally biased region" description="Polar residues" evidence="1">
    <location>
        <begin position="220"/>
        <end position="232"/>
    </location>
</feature>
<keyword evidence="4" id="KW-1185">Reference proteome</keyword>
<evidence type="ECO:0000256" key="1">
    <source>
        <dbReference type="SAM" id="MobiDB-lite"/>
    </source>
</evidence>
<reference evidence="3 4" key="1">
    <citation type="submission" date="2024-11" db="EMBL/GenBank/DDBJ databases">
        <title>Chromosome-level genome assembly of the freshwater bivalve Anodonta woodiana.</title>
        <authorList>
            <person name="Chen X."/>
        </authorList>
    </citation>
    <scope>NUCLEOTIDE SEQUENCE [LARGE SCALE GENOMIC DNA]</scope>
    <source>
        <strain evidence="3">MN2024</strain>
        <tissue evidence="3">Gills</tissue>
    </source>
</reference>
<name>A0ABD3XT30_SINWO</name>
<gene>
    <name evidence="3" type="ORF">ACJMK2_001733</name>
</gene>
<dbReference type="AlphaFoldDB" id="A0ABD3XT30"/>
<feature type="signal peptide" evidence="2">
    <location>
        <begin position="1"/>
        <end position="18"/>
    </location>
</feature>